<feature type="compositionally biased region" description="Polar residues" evidence="5">
    <location>
        <begin position="414"/>
        <end position="435"/>
    </location>
</feature>
<dbReference type="STRING" id="37546.A0A1B0FJ96"/>
<dbReference type="Proteomes" id="UP000092444">
    <property type="component" value="Unassembled WGS sequence"/>
</dbReference>
<feature type="region of interest" description="Disordered" evidence="5">
    <location>
        <begin position="372"/>
        <end position="391"/>
    </location>
</feature>
<feature type="compositionally biased region" description="Polar residues" evidence="5">
    <location>
        <begin position="121"/>
        <end position="143"/>
    </location>
</feature>
<evidence type="ECO:0000256" key="2">
    <source>
        <dbReference type="ARBA" id="ARBA00023054"/>
    </source>
</evidence>
<feature type="compositionally biased region" description="Basic residues" evidence="5">
    <location>
        <begin position="372"/>
        <end position="382"/>
    </location>
</feature>
<feature type="compositionally biased region" description="Polar residues" evidence="5">
    <location>
        <begin position="196"/>
        <end position="208"/>
    </location>
</feature>
<dbReference type="FunFam" id="1.20.5.170:FF:000169">
    <property type="entry name" value="Predicted protein"/>
    <property type="match status" value="1"/>
</dbReference>
<dbReference type="EnsemblMetazoa" id="GMOY003929-RA">
    <property type="protein sequence ID" value="GMOY003929-PA"/>
    <property type="gene ID" value="GMOY003929"/>
</dbReference>
<keyword evidence="2 4" id="KW-0175">Coiled coil</keyword>
<dbReference type="PROSITE" id="PS00326">
    <property type="entry name" value="TROPOMYOSIN"/>
    <property type="match status" value="1"/>
</dbReference>
<dbReference type="PhylomeDB" id="A0A1B0FJ96"/>
<feature type="region of interest" description="Disordered" evidence="5">
    <location>
        <begin position="411"/>
        <end position="443"/>
    </location>
</feature>
<reference evidence="6" key="1">
    <citation type="submission" date="2020-05" db="UniProtKB">
        <authorList>
            <consortium name="EnsemblMetazoa"/>
        </authorList>
    </citation>
    <scope>IDENTIFICATION</scope>
    <source>
        <strain evidence="6">Yale</strain>
    </source>
</reference>
<dbReference type="EMBL" id="CCAG010006963">
    <property type="status" value="NOT_ANNOTATED_CDS"/>
    <property type="molecule type" value="Genomic_DNA"/>
</dbReference>
<feature type="compositionally biased region" description="Pro residues" evidence="5">
    <location>
        <begin position="1152"/>
        <end position="1162"/>
    </location>
</feature>
<dbReference type="InterPro" id="IPR000533">
    <property type="entry name" value="Tropomyosin"/>
</dbReference>
<dbReference type="Pfam" id="PF00261">
    <property type="entry name" value="Tropomyosin"/>
    <property type="match status" value="2"/>
</dbReference>
<feature type="region of interest" description="Disordered" evidence="5">
    <location>
        <begin position="121"/>
        <end position="152"/>
    </location>
</feature>
<feature type="compositionally biased region" description="Low complexity" evidence="5">
    <location>
        <begin position="222"/>
        <end position="235"/>
    </location>
</feature>
<proteinExistence type="inferred from homology"/>
<dbReference type="FunFam" id="1.20.5.170:FF:000001">
    <property type="entry name" value="Tropomyosin alpha-1 chain isoform 1"/>
    <property type="match status" value="1"/>
</dbReference>
<organism evidence="6 7">
    <name type="scientific">Glossina morsitans morsitans</name>
    <name type="common">Savannah tsetse fly</name>
    <dbReference type="NCBI Taxonomy" id="37546"/>
    <lineage>
        <taxon>Eukaryota</taxon>
        <taxon>Metazoa</taxon>
        <taxon>Ecdysozoa</taxon>
        <taxon>Arthropoda</taxon>
        <taxon>Hexapoda</taxon>
        <taxon>Insecta</taxon>
        <taxon>Pterygota</taxon>
        <taxon>Neoptera</taxon>
        <taxon>Endopterygota</taxon>
        <taxon>Diptera</taxon>
        <taxon>Brachycera</taxon>
        <taxon>Muscomorpha</taxon>
        <taxon>Hippoboscoidea</taxon>
        <taxon>Glossinidae</taxon>
        <taxon>Glossina</taxon>
    </lineage>
</organism>
<feature type="compositionally biased region" description="Low complexity" evidence="5">
    <location>
        <begin position="1189"/>
        <end position="1270"/>
    </location>
</feature>
<feature type="compositionally biased region" description="Basic and acidic residues" evidence="5">
    <location>
        <begin position="502"/>
        <end position="511"/>
    </location>
</feature>
<evidence type="ECO:0000256" key="4">
    <source>
        <dbReference type="SAM" id="Coils"/>
    </source>
</evidence>
<evidence type="ECO:0000256" key="1">
    <source>
        <dbReference type="ARBA" id="ARBA00009036"/>
    </source>
</evidence>
<dbReference type="PANTHER" id="PTHR19269">
    <property type="entry name" value="TROPOMYOSIN"/>
    <property type="match status" value="1"/>
</dbReference>
<dbReference type="VEuPathDB" id="VectorBase:GMOY003929"/>
<feature type="compositionally biased region" description="Low complexity" evidence="5">
    <location>
        <begin position="1120"/>
        <end position="1151"/>
    </location>
</feature>
<feature type="coiled-coil region" evidence="4">
    <location>
        <begin position="785"/>
        <end position="922"/>
    </location>
</feature>
<feature type="region of interest" description="Disordered" evidence="5">
    <location>
        <begin position="1120"/>
        <end position="1270"/>
    </location>
</feature>
<feature type="coiled-coil region" evidence="4">
    <location>
        <begin position="618"/>
        <end position="715"/>
    </location>
</feature>
<accession>A0A1B0FJ96</accession>
<protein>
    <submittedName>
        <fullName evidence="6">Uncharacterized protein</fullName>
    </submittedName>
</protein>
<dbReference type="Gene3D" id="1.20.5.170">
    <property type="match status" value="3"/>
</dbReference>
<evidence type="ECO:0000313" key="7">
    <source>
        <dbReference type="Proteomes" id="UP000092444"/>
    </source>
</evidence>
<evidence type="ECO:0000256" key="5">
    <source>
        <dbReference type="SAM" id="MobiDB-lite"/>
    </source>
</evidence>
<name>A0A1B0FJ96_GLOMM</name>
<dbReference type="PRINTS" id="PR00194">
    <property type="entry name" value="TROPOMYOSIN"/>
</dbReference>
<feature type="region of interest" description="Disordered" evidence="5">
    <location>
        <begin position="196"/>
        <end position="241"/>
    </location>
</feature>
<sequence>MVQNVLSESNRVNTNVWQTVNHRRTSKKELSYANASKKSLTYPPKENFALNKTSDRLCGQKTIRSTVINADTTPNKVATLQLPSSKKLLNNYNTNTIAALQKEHNLLNKKKKYRNNTISSVSTANKIHNAGTSGSSNKSQIANGSAPLPRRKRLNQVRQIKRAHRHLLTSGGNDKQQPTLQSQRAVNKINYHANSCSAKKTLQKNAHSSGRGRESGALSTSGVNKNKNNKGGNYNRCHENIQSSSQYHTYNRQTIKKKRVKSINQTSSESVTSSRWCSIEKQLDLLEKLLRCCDEEENIVVQDWHRQLNANYWSNQATSSLQSENEEADLASVNDWSWSDIMSNQSISSSEECRNDYICTTQLNMSLVPSTLKRRGHQHHPRFSGTRRSNVAPNVQEILDALNKREVTPFHVQSEVSETEASLSTLDDSYSAQSTDEPDDDPAAAQRIKAALNLPLTDSATTSLGSPTPDESSMVDEGVISAQMPQSILAMPKEKKLKIKRDKNASEQTKDKKCKKLSNSTKKDKQKRSSGCLETATEISNDTGSAATDEGIAIDDDDMQTAEWAKLRCTSEASEIVAEREARRSKNRCSDYPGLAFGRSIFSSDTMMKFNIIRNELHNIMNTQLKRAESEVAALNRRIQLLEEDLERSEERLGSATAKLSEASQAADESERARKILENRALADEERMDALENQLKEARFLAEEADKKYDEVQINKNLLTPIKVTKITTTTATISSNVDAGCSSSTNKQNNSVINENNITSTATNTMPNSTYNLPIFSSGIIANINEVARKLAMVEADLERAEERAEQGEKSPLSHFLSFVARKLVLMEQDLERSEEKVELSESKIVELEEELRVVGNNLKSLEVSEEKANQREEEYKNQIKTLNTRLKEAEARAEFAERSVQKLQKEVDRLEDELILEKQRFAIIGDSLDLTFVELMGMPPVYNDRHPKPPTPQLPTPVHEEEKVVATEQVIEEQEITDIIAQEEVMVGNNLQIDFIENVPMEAVKLPTPPPPPPFEYALDLPPEGAEVPYVKNFEKPTIPDEHLKKETILDLAFMDLIPGLEPFYTPRNPKPPTPKVPTPTPEELAAMEAAKAEAEAAAAAAAEAAVAAAAAGAAGEAGAEGAPKVTAEGVEGATTEGGEAAAAPAVKEPTPPPPPPPPFEYAIDLPPEGAEVPFVKNYEPPPPGAEPAAPADGAAPPADGAAPPAEGAAPPAEGAAPPAEGAAPPAEGAAPPPAEGATPAPTEGAAPAPAPAPVESSTTAAAPAPTEKIIRGKEKLACKQMIVNVCDEYETVLNVASS</sequence>
<feature type="region of interest" description="Disordered" evidence="5">
    <location>
        <begin position="483"/>
        <end position="536"/>
    </location>
</feature>
<keyword evidence="7" id="KW-1185">Reference proteome</keyword>
<evidence type="ECO:0000256" key="3">
    <source>
        <dbReference type="RuleBase" id="RU004515"/>
    </source>
</evidence>
<dbReference type="SUPFAM" id="SSF57997">
    <property type="entry name" value="Tropomyosin"/>
    <property type="match status" value="2"/>
</dbReference>
<comment type="similarity">
    <text evidence="1 3">Belongs to the tropomyosin family.</text>
</comment>
<evidence type="ECO:0000313" key="6">
    <source>
        <dbReference type="EnsemblMetazoa" id="GMOY003929-PA"/>
    </source>
</evidence>